<gene>
    <name evidence="2" type="ORF">T310_0017</name>
</gene>
<feature type="compositionally biased region" description="Low complexity" evidence="1">
    <location>
        <begin position="291"/>
        <end position="308"/>
    </location>
</feature>
<dbReference type="STRING" id="1408163.A0A0F4Z6H9"/>
<dbReference type="Pfam" id="PF01501">
    <property type="entry name" value="Glyco_transf_8"/>
    <property type="match status" value="1"/>
</dbReference>
<dbReference type="SUPFAM" id="SSF53448">
    <property type="entry name" value="Nucleotide-diphospho-sugar transferases"/>
    <property type="match status" value="1"/>
</dbReference>
<evidence type="ECO:0000256" key="1">
    <source>
        <dbReference type="SAM" id="MobiDB-lite"/>
    </source>
</evidence>
<reference evidence="2 3" key="1">
    <citation type="submission" date="2015-04" db="EMBL/GenBank/DDBJ databases">
        <authorList>
            <person name="Heijne W.H."/>
            <person name="Fedorova N.D."/>
            <person name="Nierman W.C."/>
            <person name="Vollebregt A.W."/>
            <person name="Zhao Z."/>
            <person name="Wu L."/>
            <person name="Kumar M."/>
            <person name="Stam H."/>
            <person name="van den Berg M.A."/>
            <person name="Pel H.J."/>
        </authorList>
    </citation>
    <scope>NUCLEOTIDE SEQUENCE [LARGE SCALE GENOMIC DNA]</scope>
    <source>
        <strain evidence="2 3">CBS 393.64</strain>
    </source>
</reference>
<keyword evidence="3" id="KW-1185">Reference proteome</keyword>
<dbReference type="RefSeq" id="XP_013332557.1">
    <property type="nucleotide sequence ID" value="XM_013477103.1"/>
</dbReference>
<dbReference type="AlphaFoldDB" id="A0A0F4Z6H9"/>
<accession>A0A0F4Z6H9</accession>
<name>A0A0F4Z6H9_RASE3</name>
<evidence type="ECO:0000313" key="3">
    <source>
        <dbReference type="Proteomes" id="UP000053958"/>
    </source>
</evidence>
<dbReference type="Gene3D" id="3.90.550.10">
    <property type="entry name" value="Spore Coat Polysaccharide Biosynthesis Protein SpsA, Chain A"/>
    <property type="match status" value="1"/>
</dbReference>
<comment type="caution">
    <text evidence="2">The sequence shown here is derived from an EMBL/GenBank/DDBJ whole genome shotgun (WGS) entry which is preliminary data.</text>
</comment>
<protein>
    <submittedName>
        <fullName evidence="2">Glycosyl transferase family protein</fullName>
    </submittedName>
</protein>
<sequence>MRPPEYQSETLDASRAKRVWASLITNLDYLPGLLTLAHSLRLVGSQYPLVALYTDTVPATALAALDARKIPRRRVPFLQPAGGRHYTADARFNDTWTKLVAFSLVEYDRVVLLDSDMLVRKNLDELMTLPLDAPALNGTGQRVFAASHACACNPLRKPHYPKDWIPANCAFTTQHSHPAKAQTEGPPPSAGVAMLNSGLLVINPSAGVFSKIQKAMNTPSLVDKYDFPDQGLLSDVFAGRWVALPYVYNALKTLRWEGVHSAIWRDDQVKVVHYIFATKPWHERGLKGQKASTNSTSNNSASNGNTHGNLRLQAFQASDEITHGWWWAANEDRQRTEREEGINDGF</sequence>
<evidence type="ECO:0000313" key="2">
    <source>
        <dbReference type="EMBL" id="KKA25945.1"/>
    </source>
</evidence>
<dbReference type="Proteomes" id="UP000053958">
    <property type="component" value="Unassembled WGS sequence"/>
</dbReference>
<dbReference type="InterPro" id="IPR002495">
    <property type="entry name" value="Glyco_trans_8"/>
</dbReference>
<feature type="region of interest" description="Disordered" evidence="1">
    <location>
        <begin position="286"/>
        <end position="308"/>
    </location>
</feature>
<dbReference type="GO" id="GO:0016757">
    <property type="term" value="F:glycosyltransferase activity"/>
    <property type="evidence" value="ECO:0007669"/>
    <property type="project" value="InterPro"/>
</dbReference>
<dbReference type="OrthoDB" id="2014201at2759"/>
<organism evidence="2 3">
    <name type="scientific">Rasamsonia emersonii (strain ATCC 16479 / CBS 393.64 / IMI 116815)</name>
    <dbReference type="NCBI Taxonomy" id="1408163"/>
    <lineage>
        <taxon>Eukaryota</taxon>
        <taxon>Fungi</taxon>
        <taxon>Dikarya</taxon>
        <taxon>Ascomycota</taxon>
        <taxon>Pezizomycotina</taxon>
        <taxon>Eurotiomycetes</taxon>
        <taxon>Eurotiomycetidae</taxon>
        <taxon>Eurotiales</taxon>
        <taxon>Trichocomaceae</taxon>
        <taxon>Rasamsonia</taxon>
    </lineage>
</organism>
<dbReference type="InterPro" id="IPR029044">
    <property type="entry name" value="Nucleotide-diphossugar_trans"/>
</dbReference>
<dbReference type="InterPro" id="IPR050587">
    <property type="entry name" value="GNT1/Glycosyltrans_8"/>
</dbReference>
<dbReference type="PANTHER" id="PTHR11183">
    <property type="entry name" value="GLYCOGENIN SUBFAMILY MEMBER"/>
    <property type="match status" value="1"/>
</dbReference>
<dbReference type="CDD" id="cd02537">
    <property type="entry name" value="GT8_Glycogenin"/>
    <property type="match status" value="1"/>
</dbReference>
<proteinExistence type="predicted"/>
<dbReference type="EMBL" id="LASV01000003">
    <property type="protein sequence ID" value="KKA25945.1"/>
    <property type="molecule type" value="Genomic_DNA"/>
</dbReference>
<dbReference type="GeneID" id="25312081"/>
<keyword evidence="2" id="KW-0808">Transferase</keyword>